<gene>
    <name evidence="1" type="ORF">Adt_14299</name>
</gene>
<name>A0ABD1TZ88_9LAMI</name>
<protein>
    <submittedName>
        <fullName evidence="1">Uncharacterized protein</fullName>
    </submittedName>
</protein>
<accession>A0ABD1TZ88</accession>
<dbReference type="EMBL" id="JBFOLK010000004">
    <property type="protein sequence ID" value="KAL2518052.1"/>
    <property type="molecule type" value="Genomic_DNA"/>
</dbReference>
<evidence type="ECO:0000313" key="1">
    <source>
        <dbReference type="EMBL" id="KAL2518052.1"/>
    </source>
</evidence>
<dbReference type="AlphaFoldDB" id="A0ABD1TZ88"/>
<evidence type="ECO:0000313" key="2">
    <source>
        <dbReference type="Proteomes" id="UP001604336"/>
    </source>
</evidence>
<sequence length="104" mass="11736">MVLEKDSHLAEVMGEFKKAKEELAIVKALMVETEAEVGVGDKAGVKAVRLYKKNFLRTSEYTRLATHFMEVRGDQLTEKVLVVHPEWDLSFLLSNLVATFALEP</sequence>
<comment type="caution">
    <text evidence="1">The sequence shown here is derived from an EMBL/GenBank/DDBJ whole genome shotgun (WGS) entry which is preliminary data.</text>
</comment>
<reference evidence="2" key="1">
    <citation type="submission" date="2024-07" db="EMBL/GenBank/DDBJ databases">
        <title>Two chromosome-level genome assemblies of Korean endemic species Abeliophyllum distichum and Forsythia ovata (Oleaceae).</title>
        <authorList>
            <person name="Jang H."/>
        </authorList>
    </citation>
    <scope>NUCLEOTIDE SEQUENCE [LARGE SCALE GENOMIC DNA]</scope>
</reference>
<proteinExistence type="predicted"/>
<dbReference type="Proteomes" id="UP001604336">
    <property type="component" value="Unassembled WGS sequence"/>
</dbReference>
<organism evidence="1 2">
    <name type="scientific">Abeliophyllum distichum</name>
    <dbReference type="NCBI Taxonomy" id="126358"/>
    <lineage>
        <taxon>Eukaryota</taxon>
        <taxon>Viridiplantae</taxon>
        <taxon>Streptophyta</taxon>
        <taxon>Embryophyta</taxon>
        <taxon>Tracheophyta</taxon>
        <taxon>Spermatophyta</taxon>
        <taxon>Magnoliopsida</taxon>
        <taxon>eudicotyledons</taxon>
        <taxon>Gunneridae</taxon>
        <taxon>Pentapetalae</taxon>
        <taxon>asterids</taxon>
        <taxon>lamiids</taxon>
        <taxon>Lamiales</taxon>
        <taxon>Oleaceae</taxon>
        <taxon>Forsythieae</taxon>
        <taxon>Abeliophyllum</taxon>
    </lineage>
</organism>
<keyword evidence="2" id="KW-1185">Reference proteome</keyword>